<proteinExistence type="predicted"/>
<keyword evidence="2" id="KW-1185">Reference proteome</keyword>
<gene>
    <name evidence="3" type="primary">LOC113464315</name>
</gene>
<organism evidence="2 3">
    <name type="scientific">Ceratina calcarata</name>
    <dbReference type="NCBI Taxonomy" id="156304"/>
    <lineage>
        <taxon>Eukaryota</taxon>
        <taxon>Metazoa</taxon>
        <taxon>Ecdysozoa</taxon>
        <taxon>Arthropoda</taxon>
        <taxon>Hexapoda</taxon>
        <taxon>Insecta</taxon>
        <taxon>Pterygota</taxon>
        <taxon>Neoptera</taxon>
        <taxon>Endopterygota</taxon>
        <taxon>Hymenoptera</taxon>
        <taxon>Apocrita</taxon>
        <taxon>Aculeata</taxon>
        <taxon>Apoidea</taxon>
        <taxon>Anthophila</taxon>
        <taxon>Apidae</taxon>
        <taxon>Ceratina</taxon>
        <taxon>Zadontomerus</taxon>
    </lineage>
</organism>
<reference evidence="3" key="1">
    <citation type="submission" date="2025-08" db="UniProtKB">
        <authorList>
            <consortium name="RefSeq"/>
        </authorList>
    </citation>
    <scope>IDENTIFICATION</scope>
    <source>
        <tissue evidence="3">Whole body</tissue>
    </source>
</reference>
<evidence type="ECO:0000313" key="3">
    <source>
        <dbReference type="RefSeq" id="XP_026669209.1"/>
    </source>
</evidence>
<dbReference type="GeneID" id="113464315"/>
<dbReference type="Proteomes" id="UP000694925">
    <property type="component" value="Unplaced"/>
</dbReference>
<dbReference type="InterPro" id="IPR009072">
    <property type="entry name" value="Histone-fold"/>
</dbReference>
<dbReference type="SUPFAM" id="SSF47113">
    <property type="entry name" value="Histone-fold"/>
    <property type="match status" value="1"/>
</dbReference>
<dbReference type="KEGG" id="ccal:113464315"/>
<dbReference type="GO" id="GO:0046982">
    <property type="term" value="F:protein heterodimerization activity"/>
    <property type="evidence" value="ECO:0007669"/>
    <property type="project" value="InterPro"/>
</dbReference>
<evidence type="ECO:0000313" key="2">
    <source>
        <dbReference type="Proteomes" id="UP000694925"/>
    </source>
</evidence>
<sequence length="112" mass="12690">MHRKNPPRQARNRRARGKRNINLSYIISRKAEAILSSVLADILEESFEDARNLAENAGNSSVTREDMERSLRNLCLRLSTVPAHNAPIDTHADDNNKDFAASSKVGRTRKHR</sequence>
<evidence type="ECO:0000256" key="1">
    <source>
        <dbReference type="SAM" id="MobiDB-lite"/>
    </source>
</evidence>
<protein>
    <submittedName>
        <fullName evidence="3">Uncharacterized protein LOC113464315</fullName>
    </submittedName>
</protein>
<feature type="region of interest" description="Disordered" evidence="1">
    <location>
        <begin position="85"/>
        <end position="112"/>
    </location>
</feature>
<name>A0AAJ7S0N2_9HYME</name>
<dbReference type="RefSeq" id="XP_026669209.1">
    <property type="nucleotide sequence ID" value="XM_026813408.1"/>
</dbReference>
<dbReference type="AlphaFoldDB" id="A0AAJ7S0N2"/>
<accession>A0AAJ7S0N2</accession>